<feature type="region of interest" description="Disordered" evidence="6">
    <location>
        <begin position="457"/>
        <end position="496"/>
    </location>
</feature>
<protein>
    <recommendedName>
        <fullName evidence="12">PIN domain-containing protein</fullName>
    </recommendedName>
</protein>
<evidence type="ECO:0008006" key="12">
    <source>
        <dbReference type="Google" id="ProtNLM"/>
    </source>
</evidence>
<dbReference type="SUPFAM" id="SSF48452">
    <property type="entry name" value="TPR-like"/>
    <property type="match status" value="1"/>
</dbReference>
<name>A0ABD2X8F1_9HYME</name>
<feature type="domain" description="DNA/RNA-binding" evidence="7">
    <location>
        <begin position="190"/>
        <end position="392"/>
    </location>
</feature>
<accession>A0ABD2X8F1</accession>
<feature type="domain" description="Telomerase activating protein Est1-like N-terminal" evidence="8">
    <location>
        <begin position="68"/>
        <end position="178"/>
    </location>
</feature>
<evidence type="ECO:0000256" key="3">
    <source>
        <dbReference type="ARBA" id="ARBA00022490"/>
    </source>
</evidence>
<dbReference type="AlphaFoldDB" id="A0ABD2X8F1"/>
<dbReference type="GO" id="GO:0005634">
    <property type="term" value="C:nucleus"/>
    <property type="evidence" value="ECO:0007669"/>
    <property type="project" value="UniProtKB-SubCell"/>
</dbReference>
<evidence type="ECO:0000259" key="8">
    <source>
        <dbReference type="Pfam" id="PF10374"/>
    </source>
</evidence>
<evidence type="ECO:0000256" key="4">
    <source>
        <dbReference type="ARBA" id="ARBA00023161"/>
    </source>
</evidence>
<evidence type="ECO:0000313" key="11">
    <source>
        <dbReference type="Proteomes" id="UP001627154"/>
    </source>
</evidence>
<dbReference type="EMBL" id="JBJJXI010000046">
    <property type="protein sequence ID" value="KAL3401400.1"/>
    <property type="molecule type" value="Genomic_DNA"/>
</dbReference>
<dbReference type="Proteomes" id="UP001627154">
    <property type="component" value="Unassembled WGS sequence"/>
</dbReference>
<sequence length="908" mass="105048">MNNFSSNAIDTKRLHRRLGEIVKSIEEMNSYALSVAEVFSIEREILRSKLKTYCEKLILEDPIFYVPKTEELLWRQGYHNVVGLVNKLQHGNLDEDGKLLLASHLESGIGFYQKLITHLHNKFCIQDQRVDYTCRSKAGNFTEKYNQDKLPTEIKNCVSRFTQRCYICLGDLARYRLKLNLEPDWNPSIASRFYKTAITLDPKNGMPYNQLAHLAGDKNYGLDAVYYFLKCTICPKPFPGSERNLESTILKYSRGSTNDDNNIKNFVAKFCKILISWRHKSPHFNNSHLKESTTIQQDLENCLNAINLDLIDHKSIDNNSISENSLKNKENYSANHFTFKLMAICLMEISKKQNNDNHRVIKFMLELVEELLKFSNGKLQDYLSNVPQLSPSSSRNSLIDITTCVNLTSDMNIKDDSTKEKPEELNIKENGIDDTQNVFKKALPLILKGRRKRRVKIYSDSSDDESDDGICKSPYRRTNGTYYSDESSSDNELSDFSDEVHTDYSTTTVTSEDQKVGKEIEAQCSSTVSENTVFAKNIDSRKPQQSLENVIQGMGEEKILSAIKIFFDWLHGRQDVIHTFSNQLKTVMEHFTTMLNLINIDSYDVFQSFTFENGTSLKNNIKLEAAPLPEDVELRNMTIFQQAHSEIDWEFFVTKTMTRCEEAYLRVSRIIKFGMQLCSVKKSGLRYDEESHTFIYNCPEEREFVRSQVLKSPQKIIINPSKELLMKNMAQLWREEKEEENKSKGDVQLLPPYLVPDHEALTRYLAIIKHLVYSKQFIIVIPLTVLSALDEMKKFSIQAREVTRWLEKLLKNGSQYVRLQKDNEKLPLQLAPPKRGDKVSWRYYNIFKCCLFFSETKPEEDLVRLLTGFSDSSLNLNHMNELTNSTGIKYEHIGSFHAKWKKAFGNHG</sequence>
<dbReference type="InterPro" id="IPR011990">
    <property type="entry name" value="TPR-like_helical_dom_sf"/>
</dbReference>
<reference evidence="10 11" key="1">
    <citation type="journal article" date="2024" name="bioRxiv">
        <title>A reference genome for Trichogramma kaykai: A tiny desert-dwelling parasitoid wasp with competing sex-ratio distorters.</title>
        <authorList>
            <person name="Culotta J."/>
            <person name="Lindsey A.R."/>
        </authorList>
    </citation>
    <scope>NUCLEOTIDE SEQUENCE [LARGE SCALE GENOMIC DNA]</scope>
    <source>
        <strain evidence="10 11">KSX58</strain>
    </source>
</reference>
<feature type="domain" description="PIN" evidence="9">
    <location>
        <begin position="755"/>
        <end position="863"/>
    </location>
</feature>
<feature type="compositionally biased region" description="Acidic residues" evidence="6">
    <location>
        <begin position="487"/>
        <end position="496"/>
    </location>
</feature>
<dbReference type="GO" id="GO:0005737">
    <property type="term" value="C:cytoplasm"/>
    <property type="evidence" value="ECO:0007669"/>
    <property type="project" value="UniProtKB-SubCell"/>
</dbReference>
<organism evidence="10 11">
    <name type="scientific">Trichogramma kaykai</name>
    <dbReference type="NCBI Taxonomy" id="54128"/>
    <lineage>
        <taxon>Eukaryota</taxon>
        <taxon>Metazoa</taxon>
        <taxon>Ecdysozoa</taxon>
        <taxon>Arthropoda</taxon>
        <taxon>Hexapoda</taxon>
        <taxon>Insecta</taxon>
        <taxon>Pterygota</taxon>
        <taxon>Neoptera</taxon>
        <taxon>Endopterygota</taxon>
        <taxon>Hymenoptera</taxon>
        <taxon>Apocrita</taxon>
        <taxon>Proctotrupomorpha</taxon>
        <taxon>Chalcidoidea</taxon>
        <taxon>Trichogrammatidae</taxon>
        <taxon>Trichogramma</taxon>
    </lineage>
</organism>
<keyword evidence="5" id="KW-0539">Nucleus</keyword>
<dbReference type="Gene3D" id="1.25.40.10">
    <property type="entry name" value="Tetratricopeptide repeat domain"/>
    <property type="match status" value="1"/>
</dbReference>
<comment type="caution">
    <text evidence="10">The sequence shown here is derived from an EMBL/GenBank/DDBJ whole genome shotgun (WGS) entry which is preliminary data.</text>
</comment>
<evidence type="ECO:0000256" key="2">
    <source>
        <dbReference type="ARBA" id="ARBA00004496"/>
    </source>
</evidence>
<evidence type="ECO:0000313" key="10">
    <source>
        <dbReference type="EMBL" id="KAL3401400.1"/>
    </source>
</evidence>
<dbReference type="InterPro" id="IPR045153">
    <property type="entry name" value="Est1/Ebs1-like"/>
</dbReference>
<proteinExistence type="predicted"/>
<dbReference type="PANTHER" id="PTHR15696">
    <property type="entry name" value="SMG-7 SUPPRESSOR WITH MORPHOLOGICAL EFFECT ON GENITALIA PROTEIN 7"/>
    <property type="match status" value="1"/>
</dbReference>
<dbReference type="Pfam" id="PF13638">
    <property type="entry name" value="PIN_4"/>
    <property type="match status" value="1"/>
</dbReference>
<dbReference type="GO" id="GO:0000184">
    <property type="term" value="P:nuclear-transcribed mRNA catabolic process, nonsense-mediated decay"/>
    <property type="evidence" value="ECO:0007669"/>
    <property type="project" value="UniProtKB-KW"/>
</dbReference>
<evidence type="ECO:0000256" key="1">
    <source>
        <dbReference type="ARBA" id="ARBA00004123"/>
    </source>
</evidence>
<evidence type="ECO:0000259" key="9">
    <source>
        <dbReference type="Pfam" id="PF13638"/>
    </source>
</evidence>
<dbReference type="InterPro" id="IPR018834">
    <property type="entry name" value="DNA/RNA-bd_Est1-type"/>
</dbReference>
<dbReference type="Pfam" id="PF10374">
    <property type="entry name" value="EST1"/>
    <property type="match status" value="1"/>
</dbReference>
<dbReference type="Pfam" id="PF10373">
    <property type="entry name" value="EST1_DNA_bind"/>
    <property type="match status" value="1"/>
</dbReference>
<dbReference type="InterPro" id="IPR019458">
    <property type="entry name" value="Est1-like_N"/>
</dbReference>
<keyword evidence="3" id="KW-0963">Cytoplasm</keyword>
<dbReference type="PANTHER" id="PTHR15696:SF7">
    <property type="entry name" value="NONSENSE-MEDIATED MRNA DECAY FACTOR"/>
    <property type="match status" value="1"/>
</dbReference>
<comment type="subcellular location">
    <subcellularLocation>
        <location evidence="2">Cytoplasm</location>
    </subcellularLocation>
    <subcellularLocation>
        <location evidence="1">Nucleus</location>
    </subcellularLocation>
</comment>
<dbReference type="InterPro" id="IPR002716">
    <property type="entry name" value="PIN_dom"/>
</dbReference>
<keyword evidence="11" id="KW-1185">Reference proteome</keyword>
<keyword evidence="4" id="KW-0866">Nonsense-mediated mRNA decay</keyword>
<evidence type="ECO:0000256" key="5">
    <source>
        <dbReference type="ARBA" id="ARBA00023242"/>
    </source>
</evidence>
<dbReference type="Gene3D" id="3.40.50.1010">
    <property type="entry name" value="5'-nuclease"/>
    <property type="match status" value="1"/>
</dbReference>
<gene>
    <name evidence="10" type="ORF">TKK_005524</name>
</gene>
<evidence type="ECO:0000256" key="6">
    <source>
        <dbReference type="SAM" id="MobiDB-lite"/>
    </source>
</evidence>
<evidence type="ECO:0000259" key="7">
    <source>
        <dbReference type="Pfam" id="PF10373"/>
    </source>
</evidence>